<evidence type="ECO:0000313" key="5">
    <source>
        <dbReference type="Proteomes" id="UP000235388"/>
    </source>
</evidence>
<organism evidence="4 5">
    <name type="scientific">Puccinia coronata f. sp. avenae</name>
    <dbReference type="NCBI Taxonomy" id="200324"/>
    <lineage>
        <taxon>Eukaryota</taxon>
        <taxon>Fungi</taxon>
        <taxon>Dikarya</taxon>
        <taxon>Basidiomycota</taxon>
        <taxon>Pucciniomycotina</taxon>
        <taxon>Pucciniomycetes</taxon>
        <taxon>Pucciniales</taxon>
        <taxon>Pucciniaceae</taxon>
        <taxon>Puccinia</taxon>
    </lineage>
</organism>
<dbReference type="GO" id="GO:0005829">
    <property type="term" value="C:cytosol"/>
    <property type="evidence" value="ECO:0007669"/>
    <property type="project" value="TreeGrafter"/>
</dbReference>
<sequence length="948" mass="105285">MAIPALLIVSPSHLVGVTDADEEVFSLYTELAGWSERATEFDEARSAEAHRHPTRVGSLGFVDSGASVVAIRLEIRPPPQPSSSQQSGIGYSRRGRKAKHDPASQIMKGKEIQVELKQDILATTYRSGDTGSIVWRASIDLAELLWYELLFPSADARPLEMSAEEEHPCWRGFLDMGRLTGAARILELGAGTGSLGILCAGMFPPESTASWTVSDQFDLLAIIARNFGHNCIPLSTAPVPGDHGALHTIEEIDWLEVEKQWLKNQAHLQPNSEPSHCATRRYDLILAVDCLYNEALVLPLLRTLDHFASPPAADTPAGPTLVLVVSELRSSDVVELFLRHWLALRPRWSIFRLPLPLHRPLLNLNISKPHYAIWLSEEQEQEQQQRKDPPSKPKKKLNRLLASCSGCRKRRTRCDRGRPCSECSKRHAECDYTEASAPPAHIPRTSLLMEEVEREEYIKQLEARLRALQNTNASLSHHHPPGKTASPGSPQDFSMDDLAAQLSIITLGRRVSSQSRGHPHPLQTQIESIVAKPPNRPPVTFIQPEQQFSLDLVDILSQCCFNNVTLWLPSVNPVDWKIQLDAFWNSSHRLHFRPSPSPSTSPPHLTQHFLVQFLAILYAILGHSLTLQADIHHLESTAEHLSSVGSSASNPPGGNHLWNLTQAEKISLSNRWFAFSLGLLMSPEGNIHITPTVFGIRAMAALSFVKHAAGYVVTNGRRPLNDPDQISVKLPGTVLIETRHINPTDGWPENPLLLKILSGQPITYHDLTETLRRIDEIESSAPARLQLRLSADGKSLETAVDDPAYTLLASSVLYPSNTIASVVHFPQARGDSRRAMLLAVSKRHFLASQHFPHHLSMNPLVIYGLIGMAVPCALVLLINQQQNELVIEEDFFLTQLRKTIDLFELGKKTMAATMAHTLAHSHPADRAPLLLYCVYKLGLAKERARCCC</sequence>
<dbReference type="SUPFAM" id="SSF57701">
    <property type="entry name" value="Zn2/Cys6 DNA-binding domain"/>
    <property type="match status" value="1"/>
</dbReference>
<feature type="region of interest" description="Disordered" evidence="1">
    <location>
        <begin position="473"/>
        <end position="493"/>
    </location>
</feature>
<keyword evidence="5" id="KW-1185">Reference proteome</keyword>
<comment type="caution">
    <text evidence="4">The sequence shown here is derived from an EMBL/GenBank/DDBJ whole genome shotgun (WGS) entry which is preliminary data.</text>
</comment>
<dbReference type="Proteomes" id="UP000235388">
    <property type="component" value="Unassembled WGS sequence"/>
</dbReference>
<dbReference type="InterPro" id="IPR036864">
    <property type="entry name" value="Zn2-C6_fun-type_DNA-bd_sf"/>
</dbReference>
<name>A0A2N5V687_9BASI</name>
<dbReference type="Gene3D" id="4.10.240.10">
    <property type="entry name" value="Zn(2)-C6 fungal-type DNA-binding domain"/>
    <property type="match status" value="1"/>
</dbReference>
<keyword evidence="2" id="KW-0472">Membrane</keyword>
<dbReference type="GO" id="GO:0008270">
    <property type="term" value="F:zinc ion binding"/>
    <property type="evidence" value="ECO:0007669"/>
    <property type="project" value="InterPro"/>
</dbReference>
<protein>
    <recommendedName>
        <fullName evidence="3">Zn(2)-C6 fungal-type domain-containing protein</fullName>
    </recommendedName>
</protein>
<dbReference type="InterPro" id="IPR029063">
    <property type="entry name" value="SAM-dependent_MTases_sf"/>
</dbReference>
<keyword evidence="2" id="KW-0812">Transmembrane</keyword>
<dbReference type="InterPro" id="IPR001138">
    <property type="entry name" value="Zn2Cys6_DnaBD"/>
</dbReference>
<dbReference type="Pfam" id="PF00172">
    <property type="entry name" value="Zn_clus"/>
    <property type="match status" value="1"/>
</dbReference>
<dbReference type="CDD" id="cd00067">
    <property type="entry name" value="GAL4"/>
    <property type="match status" value="1"/>
</dbReference>
<dbReference type="GO" id="GO:0000981">
    <property type="term" value="F:DNA-binding transcription factor activity, RNA polymerase II-specific"/>
    <property type="evidence" value="ECO:0007669"/>
    <property type="project" value="InterPro"/>
</dbReference>
<evidence type="ECO:0000313" key="4">
    <source>
        <dbReference type="EMBL" id="PLW45519.1"/>
    </source>
</evidence>
<dbReference type="STRING" id="200324.A0A2N5V687"/>
<dbReference type="GO" id="GO:0008757">
    <property type="term" value="F:S-adenosylmethionine-dependent methyltransferase activity"/>
    <property type="evidence" value="ECO:0007669"/>
    <property type="project" value="UniProtKB-ARBA"/>
</dbReference>
<evidence type="ECO:0000256" key="2">
    <source>
        <dbReference type="SAM" id="Phobius"/>
    </source>
</evidence>
<dbReference type="AlphaFoldDB" id="A0A2N5V687"/>
<evidence type="ECO:0000259" key="3">
    <source>
        <dbReference type="PROSITE" id="PS50048"/>
    </source>
</evidence>
<proteinExistence type="predicted"/>
<reference evidence="4 5" key="1">
    <citation type="submission" date="2017-11" db="EMBL/GenBank/DDBJ databases">
        <title>De novo assembly and phasing of dikaryotic genomes from two isolates of Puccinia coronata f. sp. avenae, the causal agent of oat crown rust.</title>
        <authorList>
            <person name="Miller M.E."/>
            <person name="Zhang Y."/>
            <person name="Omidvar V."/>
            <person name="Sperschneider J."/>
            <person name="Schwessinger B."/>
            <person name="Raley C."/>
            <person name="Palmer J.M."/>
            <person name="Garnica D."/>
            <person name="Upadhyaya N."/>
            <person name="Rathjen J."/>
            <person name="Taylor J.M."/>
            <person name="Park R.F."/>
            <person name="Dodds P.N."/>
            <person name="Hirsch C.D."/>
            <person name="Kianian S.F."/>
            <person name="Figueroa M."/>
        </authorList>
    </citation>
    <scope>NUCLEOTIDE SEQUENCE [LARGE SCALE GENOMIC DNA]</scope>
    <source>
        <strain evidence="4">12NC29</strain>
    </source>
</reference>
<dbReference type="PROSITE" id="PS00463">
    <property type="entry name" value="ZN2_CY6_FUNGAL_1"/>
    <property type="match status" value="1"/>
</dbReference>
<feature type="transmembrane region" description="Helical" evidence="2">
    <location>
        <begin position="860"/>
        <end position="878"/>
    </location>
</feature>
<feature type="region of interest" description="Disordered" evidence="1">
    <location>
        <begin position="74"/>
        <end position="104"/>
    </location>
</feature>
<dbReference type="SMART" id="SM00066">
    <property type="entry name" value="GAL4"/>
    <property type="match status" value="1"/>
</dbReference>
<dbReference type="OrthoDB" id="2529286at2759"/>
<dbReference type="Gene3D" id="3.40.50.150">
    <property type="entry name" value="Vaccinia Virus protein VP39"/>
    <property type="match status" value="1"/>
</dbReference>
<feature type="domain" description="Zn(2)-C6 fungal-type" evidence="3">
    <location>
        <begin position="403"/>
        <end position="432"/>
    </location>
</feature>
<dbReference type="SUPFAM" id="SSF53335">
    <property type="entry name" value="S-adenosyl-L-methionine-dependent methyltransferases"/>
    <property type="match status" value="1"/>
</dbReference>
<dbReference type="PROSITE" id="PS50048">
    <property type="entry name" value="ZN2_CY6_FUNGAL_2"/>
    <property type="match status" value="1"/>
</dbReference>
<keyword evidence="2" id="KW-1133">Transmembrane helix</keyword>
<evidence type="ECO:0000256" key="1">
    <source>
        <dbReference type="SAM" id="MobiDB-lite"/>
    </source>
</evidence>
<dbReference type="EMBL" id="PGCJ01000127">
    <property type="protein sequence ID" value="PLW45519.1"/>
    <property type="molecule type" value="Genomic_DNA"/>
</dbReference>
<accession>A0A2N5V687</accession>
<gene>
    <name evidence="4" type="ORF">PCANC_10143</name>
</gene>
<dbReference type="PANTHER" id="PTHR14614">
    <property type="entry name" value="HEPATOCELLULAR CARCINOMA-ASSOCIATED ANTIGEN"/>
    <property type="match status" value="1"/>
</dbReference>
<dbReference type="PANTHER" id="PTHR14614:SF109">
    <property type="entry name" value="RIBOSOMAL LYSINE N-METHYLTRANSFERASE 5"/>
    <property type="match status" value="1"/>
</dbReference>
<dbReference type="InterPro" id="IPR019410">
    <property type="entry name" value="Methyltransf_16"/>
</dbReference>
<dbReference type="GO" id="GO:0032991">
    <property type="term" value="C:protein-containing complex"/>
    <property type="evidence" value="ECO:0007669"/>
    <property type="project" value="TreeGrafter"/>
</dbReference>